<organism evidence="2">
    <name type="scientific">Timema monikensis</name>
    <dbReference type="NCBI Taxonomy" id="170555"/>
    <lineage>
        <taxon>Eukaryota</taxon>
        <taxon>Metazoa</taxon>
        <taxon>Ecdysozoa</taxon>
        <taxon>Arthropoda</taxon>
        <taxon>Hexapoda</taxon>
        <taxon>Insecta</taxon>
        <taxon>Pterygota</taxon>
        <taxon>Neoptera</taxon>
        <taxon>Polyneoptera</taxon>
        <taxon>Phasmatodea</taxon>
        <taxon>Timematodea</taxon>
        <taxon>Timematoidea</taxon>
        <taxon>Timematidae</taxon>
        <taxon>Timema</taxon>
    </lineage>
</organism>
<feature type="compositionally biased region" description="Polar residues" evidence="1">
    <location>
        <begin position="178"/>
        <end position="197"/>
    </location>
</feature>
<protein>
    <submittedName>
        <fullName evidence="2">Uncharacterized protein</fullName>
    </submittedName>
</protein>
<sequence>MLYPQHQVSAVVSPPPLPPLVPHDPIMDNFSDLDVIDASIVSFASGTFSSFWRPEFKSRSGELGRFSTLPPRKCWYTAYMELKGEGKVRTRDAQWSLFGKWASREDAPILPQTAIVRGSCSALMPKRHGLNQGLASPLVSQARISPPTKPVCAWDDTTSTYPHYTTPTSPHGQRRALPNNQTGERISQHQSLTSHQRANLPLKGINK</sequence>
<feature type="region of interest" description="Disordered" evidence="1">
    <location>
        <begin position="162"/>
        <end position="207"/>
    </location>
</feature>
<evidence type="ECO:0000256" key="1">
    <source>
        <dbReference type="SAM" id="MobiDB-lite"/>
    </source>
</evidence>
<accession>A0A7R9HTX6</accession>
<dbReference type="AlphaFoldDB" id="A0A7R9HTX6"/>
<name>A0A7R9HTX6_9NEOP</name>
<feature type="compositionally biased region" description="Low complexity" evidence="1">
    <location>
        <begin position="162"/>
        <end position="171"/>
    </location>
</feature>
<reference evidence="2" key="1">
    <citation type="submission" date="2020-11" db="EMBL/GenBank/DDBJ databases">
        <authorList>
            <person name="Tran Van P."/>
        </authorList>
    </citation>
    <scope>NUCLEOTIDE SEQUENCE</scope>
</reference>
<proteinExistence type="predicted"/>
<evidence type="ECO:0000313" key="2">
    <source>
        <dbReference type="EMBL" id="CAD7434790.1"/>
    </source>
</evidence>
<gene>
    <name evidence="2" type="ORF">TMSB3V08_LOCUS11440</name>
</gene>
<dbReference type="EMBL" id="OB798258">
    <property type="protein sequence ID" value="CAD7434790.1"/>
    <property type="molecule type" value="Genomic_DNA"/>
</dbReference>